<dbReference type="InterPro" id="IPR032477">
    <property type="entry name" value="Glyco_hydro_64"/>
</dbReference>
<protein>
    <recommendedName>
        <fullName evidence="1">GH64 domain-containing protein</fullName>
    </recommendedName>
</protein>
<reference evidence="2 3" key="1">
    <citation type="submission" date="2017-03" db="EMBL/GenBank/DDBJ databases">
        <title>Genomes of endolithic fungi from Antarctica.</title>
        <authorList>
            <person name="Coleine C."/>
            <person name="Masonjones S."/>
            <person name="Stajich J.E."/>
        </authorList>
    </citation>
    <scope>NUCLEOTIDE SEQUENCE [LARGE SCALE GENOMIC DNA]</scope>
    <source>
        <strain evidence="2 3">CCFEE 5311</strain>
    </source>
</reference>
<dbReference type="PANTHER" id="PTHR38165">
    <property type="match status" value="1"/>
</dbReference>
<dbReference type="InterPro" id="IPR037176">
    <property type="entry name" value="Osmotin/thaumatin-like_sf"/>
</dbReference>
<dbReference type="Gene3D" id="2.60.110.10">
    <property type="entry name" value="Thaumatin"/>
    <property type="match status" value="1"/>
</dbReference>
<dbReference type="PROSITE" id="PS52006">
    <property type="entry name" value="GH64"/>
    <property type="match status" value="1"/>
</dbReference>
<dbReference type="InterPro" id="IPR037398">
    <property type="entry name" value="Glyco_hydro_64_fam"/>
</dbReference>
<dbReference type="PANTHER" id="PTHR38165:SF1">
    <property type="entry name" value="GLUCANASE B"/>
    <property type="match status" value="1"/>
</dbReference>
<dbReference type="Proteomes" id="UP000310066">
    <property type="component" value="Unassembled WGS sequence"/>
</dbReference>
<proteinExistence type="predicted"/>
<organism evidence="2 3">
    <name type="scientific">Friedmanniomyces endolithicus</name>
    <dbReference type="NCBI Taxonomy" id="329885"/>
    <lineage>
        <taxon>Eukaryota</taxon>
        <taxon>Fungi</taxon>
        <taxon>Dikarya</taxon>
        <taxon>Ascomycota</taxon>
        <taxon>Pezizomycotina</taxon>
        <taxon>Dothideomycetes</taxon>
        <taxon>Dothideomycetidae</taxon>
        <taxon>Mycosphaerellales</taxon>
        <taxon>Teratosphaeriaceae</taxon>
        <taxon>Friedmanniomyces</taxon>
    </lineage>
</organism>
<dbReference type="OrthoDB" id="3817117at2759"/>
<dbReference type="InterPro" id="IPR042517">
    <property type="entry name" value="Glyco_hydro_64_N_2"/>
</dbReference>
<dbReference type="EMBL" id="NAJP01000014">
    <property type="protein sequence ID" value="TKA44702.1"/>
    <property type="molecule type" value="Genomic_DNA"/>
</dbReference>
<dbReference type="AlphaFoldDB" id="A0A4U0V8G9"/>
<gene>
    <name evidence="2" type="ORF">B0A54_04653</name>
</gene>
<evidence type="ECO:0000313" key="3">
    <source>
        <dbReference type="Proteomes" id="UP000310066"/>
    </source>
</evidence>
<sequence>MRYSHSSPTRKVAQILLYLAPYQFLHIQYSRDDNMVALSHLVRAASTLTVVLYNAVPATEVKAYLTAHESNGAIRMLSEDGTWFDPCSTRSGAAGTQPIPAATITHHLGAQGSYFGLEIPVPVTSGRMYFVTDGDLEFGTTGPSAGGFCPLQEPSALNMGEASAHRSWGFMEFSYRNELLFVNPTLVDFVGTPLSVRMETPDGNLDARGLPTNAGDLICHGLAAKAKDEHGIPWHKLCVHRQDGSPLRVLSPSHYKEADIPILDTYWEEHVDAVWNAYRSKPLKVNTQGDHGVVPCQVHGDVLVCDSESFAKPCSTDVFGCDSGPFANEGSPLRRALASRLCAAFHRTTLLGADGDKQPAVGVERYYTTSPSNWYSKLVHEHAIDGNGYAFPYDDITAPGKKDRSGTLSHANPQKLVIGVGGPLPG</sequence>
<dbReference type="Pfam" id="PF16483">
    <property type="entry name" value="Glyco_hydro_64"/>
    <property type="match status" value="1"/>
</dbReference>
<dbReference type="STRING" id="329885.A0A4U0V8G9"/>
<name>A0A4U0V8G9_9PEZI</name>
<evidence type="ECO:0000313" key="2">
    <source>
        <dbReference type="EMBL" id="TKA44702.1"/>
    </source>
</evidence>
<feature type="domain" description="GH64" evidence="1">
    <location>
        <begin position="28"/>
        <end position="422"/>
    </location>
</feature>
<comment type="caution">
    <text evidence="2">The sequence shown here is derived from an EMBL/GenBank/DDBJ whole genome shotgun (WGS) entry which is preliminary data.</text>
</comment>
<accession>A0A4U0V8G9</accession>
<evidence type="ECO:0000259" key="1">
    <source>
        <dbReference type="PROSITE" id="PS52006"/>
    </source>
</evidence>
<dbReference type="Gene3D" id="3.30.920.50">
    <property type="entry name" value="Beta-1,3-glucanase, C-terminal domain"/>
    <property type="match status" value="1"/>
</dbReference>